<feature type="transmembrane region" description="Helical" evidence="9">
    <location>
        <begin position="31"/>
        <end position="52"/>
    </location>
</feature>
<feature type="domain" description="Tripartite ATP-independent periplasmic transporters DctQ component" evidence="10">
    <location>
        <begin position="43"/>
        <end position="168"/>
    </location>
</feature>
<evidence type="ECO:0000259" key="10">
    <source>
        <dbReference type="Pfam" id="PF04290"/>
    </source>
</evidence>
<accession>A0A1I7GAG9</accession>
<evidence type="ECO:0000256" key="3">
    <source>
        <dbReference type="ARBA" id="ARBA00022475"/>
    </source>
</evidence>
<keyword evidence="3" id="KW-1003">Cell membrane</keyword>
<dbReference type="InterPro" id="IPR007387">
    <property type="entry name" value="TRAP_DctQ"/>
</dbReference>
<dbReference type="GO" id="GO:0005886">
    <property type="term" value="C:plasma membrane"/>
    <property type="evidence" value="ECO:0007669"/>
    <property type="project" value="UniProtKB-SubCell"/>
</dbReference>
<evidence type="ECO:0000256" key="8">
    <source>
        <dbReference type="ARBA" id="ARBA00038436"/>
    </source>
</evidence>
<feature type="transmembrane region" description="Helical" evidence="9">
    <location>
        <begin position="147"/>
        <end position="168"/>
    </location>
</feature>
<evidence type="ECO:0000256" key="6">
    <source>
        <dbReference type="ARBA" id="ARBA00022989"/>
    </source>
</evidence>
<dbReference type="Pfam" id="PF04290">
    <property type="entry name" value="DctQ"/>
    <property type="match status" value="1"/>
</dbReference>
<dbReference type="InterPro" id="IPR055348">
    <property type="entry name" value="DctQ"/>
</dbReference>
<keyword evidence="4 9" id="KW-0997">Cell inner membrane</keyword>
<keyword evidence="7 9" id="KW-0472">Membrane</keyword>
<feature type="transmembrane region" description="Helical" evidence="9">
    <location>
        <begin position="67"/>
        <end position="85"/>
    </location>
</feature>
<dbReference type="AlphaFoldDB" id="A0A1I7GAG9"/>
<reference evidence="12" key="1">
    <citation type="submission" date="2016-10" db="EMBL/GenBank/DDBJ databases">
        <authorList>
            <person name="Varghese N."/>
            <person name="Submissions S."/>
        </authorList>
    </citation>
    <scope>NUCLEOTIDE SEQUENCE [LARGE SCALE GENOMIC DNA]</scope>
    <source>
        <strain evidence="12">CGMCC 1.6981</strain>
    </source>
</reference>
<keyword evidence="6 9" id="KW-1133">Transmembrane helix</keyword>
<dbReference type="PANTHER" id="PTHR35011">
    <property type="entry name" value="2,3-DIKETO-L-GULONATE TRAP TRANSPORTER SMALL PERMEASE PROTEIN YIAM"/>
    <property type="match status" value="1"/>
</dbReference>
<dbReference type="STRING" id="463301.SAMN04487955_102394"/>
<gene>
    <name evidence="11" type="ORF">SAMN04487955_102394</name>
</gene>
<dbReference type="GO" id="GO:0015740">
    <property type="term" value="P:C4-dicarboxylate transport"/>
    <property type="evidence" value="ECO:0007669"/>
    <property type="project" value="TreeGrafter"/>
</dbReference>
<proteinExistence type="inferred from homology"/>
<dbReference type="Proteomes" id="UP000198693">
    <property type="component" value="Unassembled WGS sequence"/>
</dbReference>
<evidence type="ECO:0000313" key="12">
    <source>
        <dbReference type="Proteomes" id="UP000198693"/>
    </source>
</evidence>
<sequence>MLPAGDFLTHEAAMKSYLLLAHRAIDEFNRLIGWMLAGLLLVMTVLIFWQVFARFVVGSPLFFSDEIARFAMLWLTFLGVGYAYRKGTLISVDILLEHAGKKLARLLRIAVILCSTLFAFIMIKYGYDLMGRVASQTAPSTRISMMWPYMAIPAGGVVIMINSLGLLLDEALDIPNQSKQGVN</sequence>
<dbReference type="GO" id="GO:0022857">
    <property type="term" value="F:transmembrane transporter activity"/>
    <property type="evidence" value="ECO:0007669"/>
    <property type="project" value="UniProtKB-UniRule"/>
</dbReference>
<comment type="function">
    <text evidence="9">Part of the tripartite ATP-independent periplasmic (TRAP) transport system.</text>
</comment>
<name>A0A1I7GAG9_9GAMM</name>
<comment type="subunit">
    <text evidence="9">The complex comprises the extracytoplasmic solute receptor protein and the two transmembrane proteins.</text>
</comment>
<keyword evidence="5 9" id="KW-0812">Transmembrane</keyword>
<comment type="subcellular location">
    <subcellularLocation>
        <location evidence="1 9">Cell inner membrane</location>
        <topology evidence="1 9">Multi-pass membrane protein</topology>
    </subcellularLocation>
</comment>
<evidence type="ECO:0000313" key="11">
    <source>
        <dbReference type="EMBL" id="SFU45432.1"/>
    </source>
</evidence>
<evidence type="ECO:0000256" key="4">
    <source>
        <dbReference type="ARBA" id="ARBA00022519"/>
    </source>
</evidence>
<keyword evidence="12" id="KW-1185">Reference proteome</keyword>
<evidence type="ECO:0000256" key="7">
    <source>
        <dbReference type="ARBA" id="ARBA00023136"/>
    </source>
</evidence>
<protein>
    <recommendedName>
        <fullName evidence="9">TRAP transporter small permease protein</fullName>
    </recommendedName>
</protein>
<evidence type="ECO:0000256" key="9">
    <source>
        <dbReference type="RuleBase" id="RU369079"/>
    </source>
</evidence>
<organism evidence="11 12">
    <name type="scientific">Halomonas korlensis</name>
    <dbReference type="NCBI Taxonomy" id="463301"/>
    <lineage>
        <taxon>Bacteria</taxon>
        <taxon>Pseudomonadati</taxon>
        <taxon>Pseudomonadota</taxon>
        <taxon>Gammaproteobacteria</taxon>
        <taxon>Oceanospirillales</taxon>
        <taxon>Halomonadaceae</taxon>
        <taxon>Halomonas</taxon>
    </lineage>
</organism>
<feature type="transmembrane region" description="Helical" evidence="9">
    <location>
        <begin position="106"/>
        <end position="127"/>
    </location>
</feature>
<evidence type="ECO:0000256" key="1">
    <source>
        <dbReference type="ARBA" id="ARBA00004429"/>
    </source>
</evidence>
<evidence type="ECO:0000256" key="2">
    <source>
        <dbReference type="ARBA" id="ARBA00022448"/>
    </source>
</evidence>
<keyword evidence="2 9" id="KW-0813">Transport</keyword>
<dbReference type="EMBL" id="FPBP01000002">
    <property type="protein sequence ID" value="SFU45432.1"/>
    <property type="molecule type" value="Genomic_DNA"/>
</dbReference>
<dbReference type="PANTHER" id="PTHR35011:SF2">
    <property type="entry name" value="2,3-DIKETO-L-GULONATE TRAP TRANSPORTER SMALL PERMEASE PROTEIN YIAM"/>
    <property type="match status" value="1"/>
</dbReference>
<comment type="similarity">
    <text evidence="8 9">Belongs to the TRAP transporter small permease family.</text>
</comment>
<evidence type="ECO:0000256" key="5">
    <source>
        <dbReference type="ARBA" id="ARBA00022692"/>
    </source>
</evidence>